<dbReference type="RefSeq" id="WP_309489274.1">
    <property type="nucleotide sequence ID" value="NZ_JAENIG010000003.1"/>
</dbReference>
<dbReference type="SUPFAM" id="SSF88659">
    <property type="entry name" value="Sigma3 and sigma4 domains of RNA polymerase sigma factors"/>
    <property type="match status" value="1"/>
</dbReference>
<organism evidence="7 8">
    <name type="scientific">Oceaniferula flava</name>
    <dbReference type="NCBI Taxonomy" id="2800421"/>
    <lineage>
        <taxon>Bacteria</taxon>
        <taxon>Pseudomonadati</taxon>
        <taxon>Verrucomicrobiota</taxon>
        <taxon>Verrucomicrobiia</taxon>
        <taxon>Verrucomicrobiales</taxon>
        <taxon>Verrucomicrobiaceae</taxon>
        <taxon>Oceaniferula</taxon>
    </lineage>
</organism>
<keyword evidence="5" id="KW-0804">Transcription</keyword>
<proteinExistence type="inferred from homology"/>
<accession>A0AAE2V983</accession>
<dbReference type="GO" id="GO:0016987">
    <property type="term" value="F:sigma factor activity"/>
    <property type="evidence" value="ECO:0007669"/>
    <property type="project" value="UniProtKB-KW"/>
</dbReference>
<dbReference type="GO" id="GO:0006352">
    <property type="term" value="P:DNA-templated transcription initiation"/>
    <property type="evidence" value="ECO:0007669"/>
    <property type="project" value="InterPro"/>
</dbReference>
<keyword evidence="3" id="KW-0731">Sigma factor</keyword>
<sequence length="226" mass="26016">MVFPITNWATISKATLNGGDEERTAMGAFIDRYWKPVSVVIQSKGVPFGRVEDLTQDFFVKLIEDDFVSRATQEKGRFRSFLLKALRDFLVDDMRKFMAQKRGGSFERVELRDDSAVLRDDQLLFDKTWAKTLFDAAIEKTAKEIIEKKGEEKWQATRYFLSGEGKELSYVELGQILGVSENAAKTHVSRLRSRLRENLREQISLTVGAPHEVDEELAFLREVMMH</sequence>
<comment type="caution">
    <text evidence="7">The sequence shown here is derived from an EMBL/GenBank/DDBJ whole genome shotgun (WGS) entry which is preliminary data.</text>
</comment>
<dbReference type="Gene3D" id="1.10.10.10">
    <property type="entry name" value="Winged helix-like DNA-binding domain superfamily/Winged helix DNA-binding domain"/>
    <property type="match status" value="1"/>
</dbReference>
<dbReference type="PANTHER" id="PTHR43133:SF8">
    <property type="entry name" value="RNA POLYMERASE SIGMA FACTOR HI_1459-RELATED"/>
    <property type="match status" value="1"/>
</dbReference>
<evidence type="ECO:0000313" key="8">
    <source>
        <dbReference type="Proteomes" id="UP000634206"/>
    </source>
</evidence>
<dbReference type="EMBL" id="JAENIG010000003">
    <property type="protein sequence ID" value="MBK1854668.1"/>
    <property type="molecule type" value="Genomic_DNA"/>
</dbReference>
<dbReference type="Pfam" id="PF07638">
    <property type="entry name" value="Sigma70_ECF"/>
    <property type="match status" value="1"/>
</dbReference>
<dbReference type="PANTHER" id="PTHR43133">
    <property type="entry name" value="RNA POLYMERASE ECF-TYPE SIGMA FACTO"/>
    <property type="match status" value="1"/>
</dbReference>
<dbReference type="InterPro" id="IPR013324">
    <property type="entry name" value="RNA_pol_sigma_r3/r4-like"/>
</dbReference>
<comment type="similarity">
    <text evidence="1">Belongs to the sigma-70 factor family. ECF subfamily.</text>
</comment>
<reference evidence="7" key="1">
    <citation type="submission" date="2021-01" db="EMBL/GenBank/DDBJ databases">
        <title>Modified the classification status of verrucomicrobia.</title>
        <authorList>
            <person name="Feng X."/>
        </authorList>
    </citation>
    <scope>NUCLEOTIDE SEQUENCE</scope>
    <source>
        <strain evidence="7">5K15</strain>
    </source>
</reference>
<evidence type="ECO:0000256" key="5">
    <source>
        <dbReference type="ARBA" id="ARBA00023163"/>
    </source>
</evidence>
<dbReference type="GO" id="GO:0003677">
    <property type="term" value="F:DNA binding"/>
    <property type="evidence" value="ECO:0007669"/>
    <property type="project" value="UniProtKB-KW"/>
</dbReference>
<dbReference type="Proteomes" id="UP000634206">
    <property type="component" value="Unassembled WGS sequence"/>
</dbReference>
<dbReference type="SUPFAM" id="SSF88946">
    <property type="entry name" value="Sigma2 domain of RNA polymerase sigma factors"/>
    <property type="match status" value="1"/>
</dbReference>
<dbReference type="InterPro" id="IPR039425">
    <property type="entry name" value="RNA_pol_sigma-70-like"/>
</dbReference>
<dbReference type="AlphaFoldDB" id="A0AAE2V983"/>
<dbReference type="InterPro" id="IPR053812">
    <property type="entry name" value="HTH_Sigma70_ECF-like"/>
</dbReference>
<dbReference type="InterPro" id="IPR013325">
    <property type="entry name" value="RNA_pol_sigma_r2"/>
</dbReference>
<dbReference type="Gene3D" id="1.10.1740.10">
    <property type="match status" value="1"/>
</dbReference>
<keyword evidence="4" id="KW-0238">DNA-binding</keyword>
<evidence type="ECO:0000256" key="2">
    <source>
        <dbReference type="ARBA" id="ARBA00023015"/>
    </source>
</evidence>
<name>A0AAE2V983_9BACT</name>
<keyword evidence="2" id="KW-0805">Transcription regulation</keyword>
<gene>
    <name evidence="7" type="ORF">JIN83_06835</name>
</gene>
<feature type="domain" description="RNA polymerase sigma-70 ECF-like HTH" evidence="6">
    <location>
        <begin position="57"/>
        <end position="200"/>
    </location>
</feature>
<protein>
    <submittedName>
        <fullName evidence="7">Sigma-70 family RNA polymerase sigma factor</fullName>
    </submittedName>
</protein>
<evidence type="ECO:0000259" key="6">
    <source>
        <dbReference type="Pfam" id="PF07638"/>
    </source>
</evidence>
<evidence type="ECO:0000256" key="4">
    <source>
        <dbReference type="ARBA" id="ARBA00023125"/>
    </source>
</evidence>
<dbReference type="InterPro" id="IPR036388">
    <property type="entry name" value="WH-like_DNA-bd_sf"/>
</dbReference>
<evidence type="ECO:0000256" key="1">
    <source>
        <dbReference type="ARBA" id="ARBA00010641"/>
    </source>
</evidence>
<keyword evidence="8" id="KW-1185">Reference proteome</keyword>
<evidence type="ECO:0000313" key="7">
    <source>
        <dbReference type="EMBL" id="MBK1854668.1"/>
    </source>
</evidence>
<evidence type="ECO:0000256" key="3">
    <source>
        <dbReference type="ARBA" id="ARBA00023082"/>
    </source>
</evidence>